<dbReference type="Proteomes" id="UP001595855">
    <property type="component" value="Unassembled WGS sequence"/>
</dbReference>
<dbReference type="RefSeq" id="WP_150157660.1">
    <property type="nucleotide sequence ID" value="NZ_BAAATN010000049.1"/>
</dbReference>
<comment type="caution">
    <text evidence="2">The sequence shown here is derived from an EMBL/GenBank/DDBJ whole genome shotgun (WGS) entry which is preliminary data.</text>
</comment>
<keyword evidence="3" id="KW-1185">Reference proteome</keyword>
<proteinExistence type="predicted"/>
<name>A0ABV9X3X0_9ACTN</name>
<organism evidence="2 3">
    <name type="scientific">Streptomyces lienomycini</name>
    <dbReference type="NCBI Taxonomy" id="284035"/>
    <lineage>
        <taxon>Bacteria</taxon>
        <taxon>Bacillati</taxon>
        <taxon>Actinomycetota</taxon>
        <taxon>Actinomycetes</taxon>
        <taxon>Kitasatosporales</taxon>
        <taxon>Streptomycetaceae</taxon>
        <taxon>Streptomyces</taxon>
    </lineage>
</organism>
<dbReference type="EMBL" id="JBHSJO010000001">
    <property type="protein sequence ID" value="MFC5020190.1"/>
    <property type="molecule type" value="Genomic_DNA"/>
</dbReference>
<feature type="region of interest" description="Disordered" evidence="1">
    <location>
        <begin position="1"/>
        <end position="29"/>
    </location>
</feature>
<evidence type="ECO:0000313" key="2">
    <source>
        <dbReference type="EMBL" id="MFC5020190.1"/>
    </source>
</evidence>
<protein>
    <submittedName>
        <fullName evidence="2">Uncharacterized protein</fullName>
    </submittedName>
</protein>
<sequence length="168" mass="17972">MFKRDPERAAEREAKRAEKRQQREEWAAKRKAEKAALAEWRQTHPAEKTLNQACMMHLWPGSKFGQTDLGPILGGHAEFVDAGAHKAWTATRLVAGVATMGVTAAATGRKNKGAAVINVTFGNGAAQTYNVKPESATLRAANQYVTAFNALAAQLAAEADHEGGASTS</sequence>
<evidence type="ECO:0000256" key="1">
    <source>
        <dbReference type="SAM" id="MobiDB-lite"/>
    </source>
</evidence>
<evidence type="ECO:0000313" key="3">
    <source>
        <dbReference type="Proteomes" id="UP001595855"/>
    </source>
</evidence>
<reference evidence="3" key="1">
    <citation type="journal article" date="2019" name="Int. J. Syst. Evol. Microbiol.">
        <title>The Global Catalogue of Microorganisms (GCM) 10K type strain sequencing project: providing services to taxonomists for standard genome sequencing and annotation.</title>
        <authorList>
            <consortium name="The Broad Institute Genomics Platform"/>
            <consortium name="The Broad Institute Genome Sequencing Center for Infectious Disease"/>
            <person name="Wu L."/>
            <person name="Ma J."/>
        </authorList>
    </citation>
    <scope>NUCLEOTIDE SEQUENCE [LARGE SCALE GENOMIC DNA]</scope>
    <source>
        <strain evidence="3">CGMCC 4.1542</strain>
    </source>
</reference>
<accession>A0ABV9X3X0</accession>
<gene>
    <name evidence="2" type="ORF">ACFPRC_35775</name>
</gene>